<dbReference type="PANTHER" id="PTHR30406:SF8">
    <property type="entry name" value="SULFATE TRANSPORT SYSTEM PERMEASE PROTEIN CYST"/>
    <property type="match status" value="1"/>
</dbReference>
<feature type="domain" description="ABC transmembrane type-1" evidence="13">
    <location>
        <begin position="74"/>
        <end position="279"/>
    </location>
</feature>
<protein>
    <recommendedName>
        <fullName evidence="11">Molybdenum transport system permease</fullName>
    </recommendedName>
</protein>
<keyword evidence="3 10" id="KW-0813">Transport</keyword>
<keyword evidence="11" id="KW-1003">Cell membrane</keyword>
<comment type="function">
    <text evidence="9">Part of the ABC transporter complex CysAWTP (TC 3.A.1.6.1) involved in sulfate/thiosulfate import. Probably responsible for the translocation of the substrate across the membrane.</text>
</comment>
<dbReference type="Pfam" id="PF00528">
    <property type="entry name" value="BPD_transp_1"/>
    <property type="match status" value="1"/>
</dbReference>
<feature type="transmembrane region" description="Helical" evidence="10">
    <location>
        <begin position="152"/>
        <end position="173"/>
    </location>
</feature>
<dbReference type="InterPro" id="IPR035906">
    <property type="entry name" value="MetI-like_sf"/>
</dbReference>
<feature type="transmembrane region" description="Helical" evidence="10">
    <location>
        <begin position="112"/>
        <end position="132"/>
    </location>
</feature>
<feature type="region of interest" description="Disordered" evidence="12">
    <location>
        <begin position="1"/>
        <end position="23"/>
    </location>
</feature>
<dbReference type="PANTHER" id="PTHR30406">
    <property type="entry name" value="SULFATE TRANSPORT SYSTEM PERMEASE PROTEIN"/>
    <property type="match status" value="1"/>
</dbReference>
<evidence type="ECO:0000256" key="11">
    <source>
        <dbReference type="RuleBase" id="RU365097"/>
    </source>
</evidence>
<dbReference type="Gene3D" id="1.10.3720.10">
    <property type="entry name" value="MetI-like"/>
    <property type="match status" value="1"/>
</dbReference>
<evidence type="ECO:0000256" key="3">
    <source>
        <dbReference type="ARBA" id="ARBA00022448"/>
    </source>
</evidence>
<evidence type="ECO:0000313" key="14">
    <source>
        <dbReference type="EMBL" id="NLP82882.1"/>
    </source>
</evidence>
<evidence type="ECO:0000256" key="5">
    <source>
        <dbReference type="ARBA" id="ARBA00022692"/>
    </source>
</evidence>
<dbReference type="CDD" id="cd06261">
    <property type="entry name" value="TM_PBP2"/>
    <property type="match status" value="1"/>
</dbReference>
<keyword evidence="15" id="KW-1185">Reference proteome</keyword>
<dbReference type="SUPFAM" id="SSF161098">
    <property type="entry name" value="MetI-like"/>
    <property type="match status" value="1"/>
</dbReference>
<keyword evidence="5 10" id="KW-0812">Transmembrane</keyword>
<dbReference type="EMBL" id="JABACI010000001">
    <property type="protein sequence ID" value="NLP82882.1"/>
    <property type="molecule type" value="Genomic_DNA"/>
</dbReference>
<dbReference type="InterPro" id="IPR005667">
    <property type="entry name" value="Sulph_transpt2"/>
</dbReference>
<dbReference type="InterPro" id="IPR006469">
    <property type="entry name" value="NifC_ABC_porter"/>
</dbReference>
<keyword evidence="6 10" id="KW-1133">Transmembrane helix</keyword>
<evidence type="ECO:0000256" key="1">
    <source>
        <dbReference type="ARBA" id="ARBA00004141"/>
    </source>
</evidence>
<evidence type="ECO:0000256" key="2">
    <source>
        <dbReference type="ARBA" id="ARBA00011779"/>
    </source>
</evidence>
<keyword evidence="8 10" id="KW-0472">Membrane</keyword>
<evidence type="ECO:0000256" key="6">
    <source>
        <dbReference type="ARBA" id="ARBA00022989"/>
    </source>
</evidence>
<feature type="transmembrane region" description="Helical" evidence="10">
    <location>
        <begin position="74"/>
        <end position="100"/>
    </location>
</feature>
<dbReference type="NCBIfam" id="TIGR02141">
    <property type="entry name" value="modB_ABC"/>
    <property type="match status" value="1"/>
</dbReference>
<gene>
    <name evidence="14" type="primary">modB</name>
    <name evidence="14" type="ORF">HF576_03395</name>
</gene>
<evidence type="ECO:0000256" key="10">
    <source>
        <dbReference type="RuleBase" id="RU363032"/>
    </source>
</evidence>
<comment type="similarity">
    <text evidence="11">Belongs to the binding-protein-dependent transport system permease family. CysTW subfamily.</text>
</comment>
<dbReference type="InterPro" id="IPR000515">
    <property type="entry name" value="MetI-like"/>
</dbReference>
<organism evidence="14 15">
    <name type="scientific">Microbacterium salsuginis</name>
    <dbReference type="NCBI Taxonomy" id="2722803"/>
    <lineage>
        <taxon>Bacteria</taxon>
        <taxon>Bacillati</taxon>
        <taxon>Actinomycetota</taxon>
        <taxon>Actinomycetes</taxon>
        <taxon>Micrococcales</taxon>
        <taxon>Microbacteriaceae</taxon>
        <taxon>Microbacterium</taxon>
    </lineage>
</organism>
<dbReference type="InterPro" id="IPR011867">
    <property type="entry name" value="ModB_ABC"/>
</dbReference>
<evidence type="ECO:0000256" key="4">
    <source>
        <dbReference type="ARBA" id="ARBA00022505"/>
    </source>
</evidence>
<evidence type="ECO:0000256" key="12">
    <source>
        <dbReference type="SAM" id="MobiDB-lite"/>
    </source>
</evidence>
<comment type="subunit">
    <text evidence="2">The complex is composed of two ATP-binding proteins (CysA), two transmembrane proteins (CysT and CysW) and a solute-binding protein (CysP).</text>
</comment>
<accession>A0ABX1K8N2</accession>
<evidence type="ECO:0000313" key="15">
    <source>
        <dbReference type="Proteomes" id="UP001429745"/>
    </source>
</evidence>
<evidence type="ECO:0000256" key="8">
    <source>
        <dbReference type="ARBA" id="ARBA00023136"/>
    </source>
</evidence>
<comment type="caution">
    <text evidence="14">The sequence shown here is derived from an EMBL/GenBank/DDBJ whole genome shotgun (WGS) entry which is preliminary data.</text>
</comment>
<sequence length="288" mass="29594">MTASQTATTAPQGAARRSARGRREDRAGFVPRLLALPALLGLALLVFPLGALVLRVQWATLWTDVTSPEAMSALGLSLTTGLIATAVCVVLGVPLALLIARSADRTAAVLRAVVTVPLVLPPMVGGVAMLFLFGRTSPVGGMLAEWGIRVPFTTGAVVLAQTFVALPFLVLALEGSLRTTGVGYEQTAAGLGAGRWTILRRVTLPLAAPGLIAGIVLCFARAIGEFGATALFAGNAPGVTQTMPLAIYTAFNGAGVSQGTAVALSLLLLVTAVAVLLLVRAWRAEPPR</sequence>
<feature type="compositionally biased region" description="Polar residues" evidence="12">
    <location>
        <begin position="1"/>
        <end position="11"/>
    </location>
</feature>
<feature type="transmembrane region" description="Helical" evidence="10">
    <location>
        <begin position="261"/>
        <end position="282"/>
    </location>
</feature>
<keyword evidence="7" id="KW-0764">Sulfate transport</keyword>
<dbReference type="PROSITE" id="PS50928">
    <property type="entry name" value="ABC_TM1"/>
    <property type="match status" value="1"/>
</dbReference>
<evidence type="ECO:0000259" key="13">
    <source>
        <dbReference type="PROSITE" id="PS50928"/>
    </source>
</evidence>
<evidence type="ECO:0000256" key="7">
    <source>
        <dbReference type="ARBA" id="ARBA00023032"/>
    </source>
</evidence>
<comment type="function">
    <text evidence="11">Part of the binding-protein-dependent transport system for molybdenum; probably responsible for the translocation of the substrate across the membrane.</text>
</comment>
<dbReference type="Proteomes" id="UP001429745">
    <property type="component" value="Unassembled WGS sequence"/>
</dbReference>
<evidence type="ECO:0000256" key="9">
    <source>
        <dbReference type="ARBA" id="ARBA00025323"/>
    </source>
</evidence>
<comment type="subcellular location">
    <subcellularLocation>
        <location evidence="10">Cell membrane</location>
        <topology evidence="10">Multi-pass membrane protein</topology>
    </subcellularLocation>
    <subcellularLocation>
        <location evidence="1">Membrane</location>
        <topology evidence="1">Multi-pass membrane protein</topology>
    </subcellularLocation>
</comment>
<feature type="transmembrane region" description="Helical" evidence="10">
    <location>
        <begin position="33"/>
        <end position="54"/>
    </location>
</feature>
<reference evidence="14 15" key="1">
    <citation type="submission" date="2020-04" db="EMBL/GenBank/DDBJ databases">
        <title>CFH 90308 Microbacterium sp.</title>
        <authorList>
            <person name="Nie G."/>
            <person name="Ming H."/>
            <person name="Xia T."/>
        </authorList>
    </citation>
    <scope>NUCLEOTIDE SEQUENCE [LARGE SCALE GENOMIC DNA]</scope>
    <source>
        <strain evidence="14 15">CFH 90308</strain>
    </source>
</reference>
<dbReference type="NCBIfam" id="TIGR01581">
    <property type="entry name" value="Mo_ABC_porter"/>
    <property type="match status" value="1"/>
</dbReference>
<proteinExistence type="inferred from homology"/>
<feature type="transmembrane region" description="Helical" evidence="10">
    <location>
        <begin position="202"/>
        <end position="223"/>
    </location>
</feature>
<name>A0ABX1K8N2_9MICO</name>
<keyword evidence="4 11" id="KW-0500">Molybdenum</keyword>